<dbReference type="PANTHER" id="PTHR35896:SF3">
    <property type="entry name" value="MAJOR FACILITATOR SUPERFAMILY TRANSPORTER"/>
    <property type="match status" value="1"/>
</dbReference>
<evidence type="ECO:0000313" key="2">
    <source>
        <dbReference type="EMBL" id="EXV03345.1"/>
    </source>
</evidence>
<keyword evidence="1" id="KW-0732">Signal</keyword>
<name>A0A0A1V0I1_9HYPO</name>
<proteinExistence type="predicted"/>
<evidence type="ECO:0000256" key="1">
    <source>
        <dbReference type="SAM" id="SignalP"/>
    </source>
</evidence>
<sequence length="163" mass="18659">MSLIALLGALVGWFGTHKLSINKLAAISRQIQQAQVMEKLCGETPAEARARGCYLDVISFCWLPERCYDAELSQHLTGQPLTHQRIMTGEDAGLYVNWEYHLLHCTCMWEKMHRALMGPHEKMAIDSYKGSYEHTKLCGHMLTSDRDVQLHVINTIILVKYKR</sequence>
<gene>
    <name evidence="2" type="ORF">X797_003145</name>
</gene>
<reference evidence="2 3" key="1">
    <citation type="submission" date="2014-02" db="EMBL/GenBank/DDBJ databases">
        <title>The genome sequence of the entomopathogenic fungus Metarhizium robertsii ARSEF 2575.</title>
        <authorList>
            <person name="Giuliano Garisto Donzelli B."/>
            <person name="Roe B.A."/>
            <person name="Macmil S.L."/>
            <person name="Krasnoff S.B."/>
            <person name="Gibson D.M."/>
        </authorList>
    </citation>
    <scope>NUCLEOTIDE SEQUENCE [LARGE SCALE GENOMIC DNA]</scope>
    <source>
        <strain evidence="2 3">ARSEF 2575</strain>
    </source>
</reference>
<evidence type="ECO:0000313" key="3">
    <source>
        <dbReference type="Proteomes" id="UP000030151"/>
    </source>
</evidence>
<dbReference type="PANTHER" id="PTHR35896">
    <property type="entry name" value="IG-LIKE DOMAIN-CONTAINING PROTEIN"/>
    <property type="match status" value="1"/>
</dbReference>
<dbReference type="HOGENOM" id="CLU_066042_5_2_1"/>
<accession>A0A0A1V0I1</accession>
<dbReference type="EMBL" id="JELW01000003">
    <property type="protein sequence ID" value="EXV03345.1"/>
    <property type="molecule type" value="Genomic_DNA"/>
</dbReference>
<dbReference type="InterPro" id="IPR053008">
    <property type="entry name" value="Phomopsin_biosynth_assoc"/>
</dbReference>
<dbReference type="OrthoDB" id="4939962at2759"/>
<feature type="signal peptide" evidence="1">
    <location>
        <begin position="1"/>
        <end position="18"/>
    </location>
</feature>
<protein>
    <submittedName>
        <fullName evidence="2">Uncharacterized protein</fullName>
    </submittedName>
</protein>
<organism evidence="2 3">
    <name type="scientific">Metarhizium robertsii</name>
    <dbReference type="NCBI Taxonomy" id="568076"/>
    <lineage>
        <taxon>Eukaryota</taxon>
        <taxon>Fungi</taxon>
        <taxon>Dikarya</taxon>
        <taxon>Ascomycota</taxon>
        <taxon>Pezizomycotina</taxon>
        <taxon>Sordariomycetes</taxon>
        <taxon>Hypocreomycetidae</taxon>
        <taxon>Hypocreales</taxon>
        <taxon>Clavicipitaceae</taxon>
        <taxon>Metarhizium</taxon>
    </lineage>
</organism>
<comment type="caution">
    <text evidence="2">The sequence shown here is derived from an EMBL/GenBank/DDBJ whole genome shotgun (WGS) entry which is preliminary data.</text>
</comment>
<dbReference type="AlphaFoldDB" id="A0A0A1V0I1"/>
<feature type="chain" id="PRO_5001992167" evidence="1">
    <location>
        <begin position="19"/>
        <end position="163"/>
    </location>
</feature>
<dbReference type="Proteomes" id="UP000030151">
    <property type="component" value="Unassembled WGS sequence"/>
</dbReference>